<proteinExistence type="predicted"/>
<gene>
    <name evidence="2" type="ORF">KCX82_15470</name>
</gene>
<evidence type="ECO:0000313" key="2">
    <source>
        <dbReference type="EMBL" id="MBR0599287.1"/>
    </source>
</evidence>
<dbReference type="SUPFAM" id="SSF51261">
    <property type="entry name" value="Duplicated hybrid motif"/>
    <property type="match status" value="1"/>
</dbReference>
<dbReference type="GO" id="GO:0004222">
    <property type="term" value="F:metalloendopeptidase activity"/>
    <property type="evidence" value="ECO:0007669"/>
    <property type="project" value="TreeGrafter"/>
</dbReference>
<dbReference type="PANTHER" id="PTHR21666">
    <property type="entry name" value="PEPTIDASE-RELATED"/>
    <property type="match status" value="1"/>
</dbReference>
<dbReference type="RefSeq" id="WP_264373298.1">
    <property type="nucleotide sequence ID" value="NZ_JAGSND010000012.1"/>
</dbReference>
<dbReference type="CDD" id="cd12797">
    <property type="entry name" value="M23_peptidase"/>
    <property type="match status" value="1"/>
</dbReference>
<dbReference type="EMBL" id="JAGSND010000012">
    <property type="protein sequence ID" value="MBR0599287.1"/>
    <property type="molecule type" value="Genomic_DNA"/>
</dbReference>
<comment type="caution">
    <text evidence="2">The sequence shown here is derived from an EMBL/GenBank/DDBJ whole genome shotgun (WGS) entry which is preliminary data.</text>
</comment>
<reference evidence="2" key="1">
    <citation type="submission" date="2021-04" db="EMBL/GenBank/DDBJ databases">
        <title>Sinoanaerobacter chloroacetimidivorans sp. nov., an obligate anaerobic bacterium isolated from anaerobic sludge.</title>
        <authorList>
            <person name="Bao Y."/>
        </authorList>
    </citation>
    <scope>NUCLEOTIDE SEQUENCE</scope>
    <source>
        <strain evidence="2">BAD-6</strain>
    </source>
</reference>
<organism evidence="2 3">
    <name type="scientific">Sinanaerobacter chloroacetimidivorans</name>
    <dbReference type="NCBI Taxonomy" id="2818044"/>
    <lineage>
        <taxon>Bacteria</taxon>
        <taxon>Bacillati</taxon>
        <taxon>Bacillota</taxon>
        <taxon>Clostridia</taxon>
        <taxon>Peptostreptococcales</taxon>
        <taxon>Anaerovoracaceae</taxon>
        <taxon>Sinanaerobacter</taxon>
    </lineage>
</organism>
<keyword evidence="3" id="KW-1185">Reference proteome</keyword>
<dbReference type="AlphaFoldDB" id="A0A8J8B320"/>
<feature type="domain" description="M23ase beta-sheet core" evidence="1">
    <location>
        <begin position="78"/>
        <end position="188"/>
    </location>
</feature>
<reference evidence="2" key="2">
    <citation type="submission" date="2021-04" db="EMBL/GenBank/DDBJ databases">
        <authorList>
            <person name="Liu J."/>
        </authorList>
    </citation>
    <scope>NUCLEOTIDE SEQUENCE</scope>
    <source>
        <strain evidence="2">BAD-6</strain>
    </source>
</reference>
<accession>A0A8J8B320</accession>
<sequence length="232" mass="26303">MKGFDDPAIIGFPLRGEWMAPNTPGKRIPSHGTDQLGERYAFDFLQVDWARTGRPFYRKNLLQYLFFGVPLNKCYGWGQEIYAPCDGEIIKAEDGYKERPIVNLFSDLFVALKNANMFNPEKDDIRTVAGNYIILKCVDHVYAAFAHLQTGSITVSVGQAVKKGDILGKVGHSGNSTAPHLHFQLMDSSDLLSAKGIPCAFEQYEIFRDGKWETVYRSVPSDKDRIRYQRRL</sequence>
<dbReference type="InterPro" id="IPR050570">
    <property type="entry name" value="Cell_wall_metabolism_enzyme"/>
</dbReference>
<dbReference type="Pfam" id="PF01551">
    <property type="entry name" value="Peptidase_M23"/>
    <property type="match status" value="1"/>
</dbReference>
<dbReference type="Proteomes" id="UP000675664">
    <property type="component" value="Unassembled WGS sequence"/>
</dbReference>
<evidence type="ECO:0000259" key="1">
    <source>
        <dbReference type="Pfam" id="PF01551"/>
    </source>
</evidence>
<dbReference type="Gene3D" id="2.70.70.10">
    <property type="entry name" value="Glucose Permease (Domain IIA)"/>
    <property type="match status" value="1"/>
</dbReference>
<dbReference type="PANTHER" id="PTHR21666:SF270">
    <property type="entry name" value="MUREIN HYDROLASE ACTIVATOR ENVC"/>
    <property type="match status" value="1"/>
</dbReference>
<name>A0A8J8B320_9FIRM</name>
<dbReference type="InterPro" id="IPR011055">
    <property type="entry name" value="Dup_hybrid_motif"/>
</dbReference>
<evidence type="ECO:0000313" key="3">
    <source>
        <dbReference type="Proteomes" id="UP000675664"/>
    </source>
</evidence>
<protein>
    <submittedName>
        <fullName evidence="2">M23 family metallopeptidase</fullName>
    </submittedName>
</protein>
<dbReference type="InterPro" id="IPR016047">
    <property type="entry name" value="M23ase_b-sheet_dom"/>
</dbReference>